<reference evidence="3" key="1">
    <citation type="journal article" date="2013" name="Nat. Genet.">
        <title>The duck genome and transcriptome provide insight into an avian influenza virus reservoir species.</title>
        <authorList>
            <person name="Huang Y."/>
            <person name="Li Y."/>
            <person name="Burt D.W."/>
            <person name="Chen H."/>
            <person name="Zhang Y."/>
            <person name="Qian W."/>
            <person name="Kim H."/>
            <person name="Gan S."/>
            <person name="Zhao Y."/>
            <person name="Li J."/>
            <person name="Yi K."/>
            <person name="Feng H."/>
            <person name="Zhu P."/>
            <person name="Li B."/>
            <person name="Liu Q."/>
            <person name="Fairley S."/>
            <person name="Magor K.E."/>
            <person name="Du Z."/>
            <person name="Hu X."/>
            <person name="Goodman L."/>
            <person name="Tafer H."/>
            <person name="Vignal A."/>
            <person name="Lee T."/>
            <person name="Kim K.W."/>
            <person name="Sheng Z."/>
            <person name="An Y."/>
            <person name="Searle S."/>
            <person name="Herrero J."/>
            <person name="Groenen M.A."/>
            <person name="Crooijmans R.P."/>
            <person name="Faraut T."/>
            <person name="Cai Q."/>
            <person name="Webster R.G."/>
            <person name="Aldridge J.R."/>
            <person name="Warren W.C."/>
            <person name="Bartschat S."/>
            <person name="Kehr S."/>
            <person name="Marz M."/>
            <person name="Stadler P.F."/>
            <person name="Smith J."/>
            <person name="Kraus R.H."/>
            <person name="Zhao Y."/>
            <person name="Ren L."/>
            <person name="Fei J."/>
            <person name="Morisson M."/>
            <person name="Kaiser P."/>
            <person name="Griffin D.K."/>
            <person name="Rao M."/>
            <person name="Pitel F."/>
            <person name="Wang J."/>
            <person name="Li N."/>
        </authorList>
    </citation>
    <scope>NUCLEOTIDE SEQUENCE [LARGE SCALE GENOMIC DNA]</scope>
</reference>
<organism evidence="2 3">
    <name type="scientific">Anas platyrhynchos</name>
    <name type="common">Mallard</name>
    <name type="synonym">Anas boschas</name>
    <dbReference type="NCBI Taxonomy" id="8839"/>
    <lineage>
        <taxon>Eukaryota</taxon>
        <taxon>Metazoa</taxon>
        <taxon>Chordata</taxon>
        <taxon>Craniata</taxon>
        <taxon>Vertebrata</taxon>
        <taxon>Euteleostomi</taxon>
        <taxon>Archelosauria</taxon>
        <taxon>Archosauria</taxon>
        <taxon>Dinosauria</taxon>
        <taxon>Saurischia</taxon>
        <taxon>Theropoda</taxon>
        <taxon>Coelurosauria</taxon>
        <taxon>Aves</taxon>
        <taxon>Neognathae</taxon>
        <taxon>Galloanserae</taxon>
        <taxon>Anseriformes</taxon>
        <taxon>Anatidae</taxon>
        <taxon>Anatinae</taxon>
        <taxon>Anas</taxon>
    </lineage>
</organism>
<evidence type="ECO:0000256" key="1">
    <source>
        <dbReference type="SAM" id="MobiDB-lite"/>
    </source>
</evidence>
<proteinExistence type="predicted"/>
<evidence type="ECO:0000313" key="2">
    <source>
        <dbReference type="EMBL" id="EOB02564.1"/>
    </source>
</evidence>
<accession>R0LA64</accession>
<dbReference type="Proteomes" id="UP000296049">
    <property type="component" value="Unassembled WGS sequence"/>
</dbReference>
<name>R0LA64_ANAPL</name>
<gene>
    <name evidence="2" type="ORF">Anapl_14082</name>
</gene>
<sequence length="95" mass="11046">MHLPLSLQFPVPVLWTHPDGSLVSKVDSDIQQEFMLMLYAVWQQSLFRQRTVSYQELFANEKQTKSLNSYTEADQASRKSTVRYGELPPPSHLYN</sequence>
<protein>
    <submittedName>
        <fullName evidence="2">Uncharacterized protein</fullName>
    </submittedName>
</protein>
<evidence type="ECO:0000313" key="3">
    <source>
        <dbReference type="Proteomes" id="UP000296049"/>
    </source>
</evidence>
<dbReference type="AlphaFoldDB" id="R0LA64"/>
<keyword evidence="3" id="KW-1185">Reference proteome</keyword>
<dbReference type="EMBL" id="KB742948">
    <property type="protein sequence ID" value="EOB02564.1"/>
    <property type="molecule type" value="Genomic_DNA"/>
</dbReference>
<feature type="compositionally biased region" description="Polar residues" evidence="1">
    <location>
        <begin position="65"/>
        <end position="74"/>
    </location>
</feature>
<feature type="region of interest" description="Disordered" evidence="1">
    <location>
        <begin position="65"/>
        <end position="95"/>
    </location>
</feature>